<dbReference type="AlphaFoldDB" id="A0A7G9GDT0"/>
<evidence type="ECO:0000259" key="1">
    <source>
        <dbReference type="Pfam" id="PF01208"/>
    </source>
</evidence>
<organism evidence="2 3">
    <name type="scientific">Wansuia hejianensis</name>
    <dbReference type="NCBI Taxonomy" id="2763667"/>
    <lineage>
        <taxon>Bacteria</taxon>
        <taxon>Bacillati</taxon>
        <taxon>Bacillota</taxon>
        <taxon>Clostridia</taxon>
        <taxon>Lachnospirales</taxon>
        <taxon>Lachnospiraceae</taxon>
        <taxon>Wansuia</taxon>
    </lineage>
</organism>
<keyword evidence="3" id="KW-1185">Reference proteome</keyword>
<keyword evidence="2" id="KW-0808">Transferase</keyword>
<feature type="domain" description="Uroporphyrinogen decarboxylase (URO-D)" evidence="1">
    <location>
        <begin position="154"/>
        <end position="258"/>
    </location>
</feature>
<sequence length="335" mass="39017">MLLINNPPITPRENYIRAAKHRNPLWLPMKSDSVNFAPRIYPDNVARAFVVDGMPYDGPVGGADIFGVQWKYIDIAGGSMVEPGRPFLKEVSEWREKVCFPELDRWDWEKSAEENREFLNTDKLVTAWIFNGLFERLISFVDFEAAAVALIDEEQQDDVKALFQELADFYKRLIDKFVEYYHVDAIFFHDDWGSQRAPFFSLDICREMIVPYMKQIVEHCHKKNLIFDFHSCGKNEALVPAMLECGMDIWGGQPMNDKRMLVEAYGDQILIGIHCPYNQAVPAPENDEELYRQVEGFLAPYAENIKEKPFFLMDLKPDNRVREAFYKCSMKLLQK</sequence>
<dbReference type="EMBL" id="CP060635">
    <property type="protein sequence ID" value="QNM08962.1"/>
    <property type="molecule type" value="Genomic_DNA"/>
</dbReference>
<evidence type="ECO:0000313" key="2">
    <source>
        <dbReference type="EMBL" id="QNM08962.1"/>
    </source>
</evidence>
<proteinExistence type="predicted"/>
<dbReference type="RefSeq" id="WP_118646105.1">
    <property type="nucleotide sequence ID" value="NZ_CP060635.1"/>
</dbReference>
<evidence type="ECO:0000313" key="3">
    <source>
        <dbReference type="Proteomes" id="UP000515860"/>
    </source>
</evidence>
<dbReference type="GO" id="GO:0032259">
    <property type="term" value="P:methylation"/>
    <property type="evidence" value="ECO:0007669"/>
    <property type="project" value="UniProtKB-KW"/>
</dbReference>
<dbReference type="InterPro" id="IPR038071">
    <property type="entry name" value="UROD/MetE-like_sf"/>
</dbReference>
<dbReference type="InterPro" id="IPR000257">
    <property type="entry name" value="Uroporphyrinogen_deCOase"/>
</dbReference>
<dbReference type="Proteomes" id="UP000515860">
    <property type="component" value="Chromosome"/>
</dbReference>
<gene>
    <name evidence="2" type="ORF">H9Q79_01270</name>
</gene>
<name>A0A7G9GDT0_9FIRM</name>
<keyword evidence="2" id="KW-0489">Methyltransferase</keyword>
<protein>
    <submittedName>
        <fullName evidence="2">Methyltransferase</fullName>
    </submittedName>
</protein>
<accession>A0A7G9GDT0</accession>
<dbReference type="GO" id="GO:0006779">
    <property type="term" value="P:porphyrin-containing compound biosynthetic process"/>
    <property type="evidence" value="ECO:0007669"/>
    <property type="project" value="InterPro"/>
</dbReference>
<dbReference type="Gene3D" id="3.20.20.210">
    <property type="match status" value="1"/>
</dbReference>
<dbReference type="SUPFAM" id="SSF51726">
    <property type="entry name" value="UROD/MetE-like"/>
    <property type="match status" value="1"/>
</dbReference>
<reference evidence="2 3" key="1">
    <citation type="submission" date="2020-08" db="EMBL/GenBank/DDBJ databases">
        <authorList>
            <person name="Liu C."/>
            <person name="Sun Q."/>
        </authorList>
    </citation>
    <scope>NUCLEOTIDE SEQUENCE [LARGE SCALE GENOMIC DNA]</scope>
    <source>
        <strain evidence="2 3">NSJ-29</strain>
    </source>
</reference>
<dbReference type="KEGG" id="whj:H9Q79_01270"/>
<dbReference type="Pfam" id="PF01208">
    <property type="entry name" value="URO-D"/>
    <property type="match status" value="1"/>
</dbReference>
<dbReference type="GO" id="GO:0004853">
    <property type="term" value="F:uroporphyrinogen decarboxylase activity"/>
    <property type="evidence" value="ECO:0007669"/>
    <property type="project" value="InterPro"/>
</dbReference>
<dbReference type="GO" id="GO:0008168">
    <property type="term" value="F:methyltransferase activity"/>
    <property type="evidence" value="ECO:0007669"/>
    <property type="project" value="UniProtKB-KW"/>
</dbReference>